<comment type="caution">
    <text evidence="2">The sequence shown here is derived from an EMBL/GenBank/DDBJ whole genome shotgun (WGS) entry which is preliminary data.</text>
</comment>
<dbReference type="Proteomes" id="UP000249081">
    <property type="component" value="Unassembled WGS sequence"/>
</dbReference>
<proteinExistence type="predicted"/>
<gene>
    <name evidence="2" type="ORF">DCF17_00730</name>
</gene>
<evidence type="ECO:0000313" key="3">
    <source>
        <dbReference type="Proteomes" id="UP000249081"/>
    </source>
</evidence>
<sequence length="294" mass="30617">MPEESPRVVNQVTKTPLAQSTGQSVSLGDRLGATLEAIVIGDRWATHRRGAADQAWQGGLLRVAQACAEGDRLQPQIWQSHFQGLRDPSAVLINTLPYLWINADAHGHHRAAVGRWVANLALEDEVARACDQLFLVLCRELGAASANASHQDFPAGAEDSHAVDLGSVVGRSLDLAAQSQGQVALALALAHQRGWTAAAIALAGGLLGLTQGRASLGAGLRQRWLVGYCALDCASGSDAPGPDAPGPDAPGPDPWPGLGDDTLGQIAAALHRRWAGLGVAPSLDQPAFPLGVRV</sequence>
<dbReference type="EMBL" id="QBMN01000003">
    <property type="protein sequence ID" value="PZO45609.1"/>
    <property type="molecule type" value="Genomic_DNA"/>
</dbReference>
<evidence type="ECO:0008006" key="4">
    <source>
        <dbReference type="Google" id="ProtNLM"/>
    </source>
</evidence>
<feature type="compositionally biased region" description="Pro residues" evidence="1">
    <location>
        <begin position="242"/>
        <end position="255"/>
    </location>
</feature>
<reference evidence="3" key="1">
    <citation type="submission" date="2018-04" db="EMBL/GenBank/DDBJ databases">
        <authorList>
            <person name="Cornet L."/>
        </authorList>
    </citation>
    <scope>NUCLEOTIDE SEQUENCE [LARGE SCALE GENOMIC DNA]</scope>
</reference>
<evidence type="ECO:0000313" key="2">
    <source>
        <dbReference type="EMBL" id="PZO45609.1"/>
    </source>
</evidence>
<protein>
    <recommendedName>
        <fullName evidence="4">ADP-ribosylglycohydrolase family protein</fullName>
    </recommendedName>
</protein>
<name>A0A2W4WUQ0_9CYAN</name>
<dbReference type="AlphaFoldDB" id="A0A2W4WUQ0"/>
<feature type="region of interest" description="Disordered" evidence="1">
    <location>
        <begin position="238"/>
        <end position="258"/>
    </location>
</feature>
<organism evidence="2 3">
    <name type="scientific">Shackletoniella antarctica</name>
    <dbReference type="NCBI Taxonomy" id="268115"/>
    <lineage>
        <taxon>Bacteria</taxon>
        <taxon>Bacillati</taxon>
        <taxon>Cyanobacteriota</taxon>
        <taxon>Cyanophyceae</taxon>
        <taxon>Oculatellales</taxon>
        <taxon>Oculatellaceae</taxon>
        <taxon>Shackletoniella</taxon>
    </lineage>
</organism>
<evidence type="ECO:0000256" key="1">
    <source>
        <dbReference type="SAM" id="MobiDB-lite"/>
    </source>
</evidence>
<accession>A0A2W4WUQ0</accession>
<reference evidence="2 3" key="2">
    <citation type="submission" date="2018-06" db="EMBL/GenBank/DDBJ databases">
        <title>Metagenomic assembly of (sub)arctic Cyanobacteria and their associated microbiome from non-axenic cultures.</title>
        <authorList>
            <person name="Baurain D."/>
        </authorList>
    </citation>
    <scope>NUCLEOTIDE SEQUENCE [LARGE SCALE GENOMIC DNA]</scope>
    <source>
        <strain evidence="2">ULC041bin1</strain>
    </source>
</reference>